<dbReference type="Proteomes" id="UP000242287">
    <property type="component" value="Unassembled WGS sequence"/>
</dbReference>
<dbReference type="SUPFAM" id="SSF52025">
    <property type="entry name" value="PA domain"/>
    <property type="match status" value="1"/>
</dbReference>
<comment type="similarity">
    <text evidence="1">Belongs to the peptidase M28 family.</text>
</comment>
<keyword evidence="1" id="KW-0645">Protease</keyword>
<gene>
    <name evidence="4" type="ORF">AMATHDRAFT_50253</name>
</gene>
<protein>
    <recommendedName>
        <fullName evidence="1">Peptide hydrolase</fullName>
        <ecNumber evidence="1">3.4.-.-</ecNumber>
    </recommendedName>
</protein>
<keyword evidence="1" id="KW-0862">Zinc</keyword>
<dbReference type="EMBL" id="KZ302107">
    <property type="protein sequence ID" value="PFH47520.1"/>
    <property type="molecule type" value="Genomic_DNA"/>
</dbReference>
<dbReference type="GO" id="GO:0008233">
    <property type="term" value="F:peptidase activity"/>
    <property type="evidence" value="ECO:0007669"/>
    <property type="project" value="UniProtKB-KW"/>
</dbReference>
<dbReference type="GO" id="GO:0046872">
    <property type="term" value="F:metal ion binding"/>
    <property type="evidence" value="ECO:0007669"/>
    <property type="project" value="UniProtKB-KW"/>
</dbReference>
<keyword evidence="1" id="KW-0479">Metal-binding</keyword>
<evidence type="ECO:0000259" key="2">
    <source>
        <dbReference type="Pfam" id="PF02225"/>
    </source>
</evidence>
<dbReference type="EC" id="3.4.-.-" evidence="1"/>
<sequence length="358" mass="38942">MTTQEILLPLKTYQEALTNTIDGTNLTTQLDATGYYDTQLQTFKEFYSHGTASLSVHGQAYNATWFLHSPGGHVVGPVVTVNNFGCQHMSINILLRNHPEDMTGKIALIRRGTCSAALKVALARRLGAAGVIIYNNATDSFTAMVSPKAMAKGPTIPSCGIYGPDGQKLLAEIKTGKTVIGTLNVNAVNEDRFTRNVVTTTKNPGMNDNASGLIAMLEVALHLARFKVKNAVRLAFDQQENLDLPGLDITCLPSPLTSDVIISAYFVYKGNGSGFNTSGCSDTPYSRSGPLGSDLIERVFQDYYNATEVTTAPVNLFENTIYALCDYFGIPIGSVVSRQWRHKVEEESNWFASSITFD</sequence>
<dbReference type="InterPro" id="IPR003137">
    <property type="entry name" value="PA_domain"/>
</dbReference>
<feature type="domain" description="Peptidase M28" evidence="3">
    <location>
        <begin position="201"/>
        <end position="318"/>
    </location>
</feature>
<evidence type="ECO:0000259" key="3">
    <source>
        <dbReference type="Pfam" id="PF04389"/>
    </source>
</evidence>
<dbReference type="OrthoDB" id="10013407at2759"/>
<dbReference type="GO" id="GO:0006508">
    <property type="term" value="P:proteolysis"/>
    <property type="evidence" value="ECO:0007669"/>
    <property type="project" value="UniProtKB-KW"/>
</dbReference>
<dbReference type="STRING" id="703135.A0A2A9NII9"/>
<dbReference type="Pfam" id="PF04389">
    <property type="entry name" value="Peptidase_M28"/>
    <property type="match status" value="1"/>
</dbReference>
<name>A0A2A9NII9_9AGAR</name>
<reference evidence="4 5" key="1">
    <citation type="submission" date="2014-02" db="EMBL/GenBank/DDBJ databases">
        <title>Transposable element dynamics among asymbiotic and ectomycorrhizal Amanita fungi.</title>
        <authorList>
            <consortium name="DOE Joint Genome Institute"/>
            <person name="Hess J."/>
            <person name="Skrede I."/>
            <person name="Wolfe B."/>
            <person name="LaButti K."/>
            <person name="Ohm R.A."/>
            <person name="Grigoriev I.V."/>
            <person name="Pringle A."/>
        </authorList>
    </citation>
    <scope>NUCLEOTIDE SEQUENCE [LARGE SCALE GENOMIC DNA]</scope>
    <source>
        <strain evidence="4 5">SKay4041</strain>
    </source>
</reference>
<keyword evidence="1" id="KW-0378">Hydrolase</keyword>
<dbReference type="Gene3D" id="3.50.30.30">
    <property type="match status" value="1"/>
</dbReference>
<dbReference type="Pfam" id="PF02225">
    <property type="entry name" value="PA"/>
    <property type="match status" value="1"/>
</dbReference>
<accession>A0A2A9NII9</accession>
<dbReference type="SUPFAM" id="SSF53187">
    <property type="entry name" value="Zn-dependent exopeptidases"/>
    <property type="match status" value="1"/>
</dbReference>
<keyword evidence="5" id="KW-1185">Reference proteome</keyword>
<feature type="domain" description="PA" evidence="2">
    <location>
        <begin position="74"/>
        <end position="169"/>
    </location>
</feature>
<proteinExistence type="inferred from homology"/>
<dbReference type="InterPro" id="IPR046450">
    <property type="entry name" value="PA_dom_sf"/>
</dbReference>
<evidence type="ECO:0000313" key="4">
    <source>
        <dbReference type="EMBL" id="PFH47520.1"/>
    </source>
</evidence>
<evidence type="ECO:0000313" key="5">
    <source>
        <dbReference type="Proteomes" id="UP000242287"/>
    </source>
</evidence>
<organism evidence="4 5">
    <name type="scientific">Amanita thiersii Skay4041</name>
    <dbReference type="NCBI Taxonomy" id="703135"/>
    <lineage>
        <taxon>Eukaryota</taxon>
        <taxon>Fungi</taxon>
        <taxon>Dikarya</taxon>
        <taxon>Basidiomycota</taxon>
        <taxon>Agaricomycotina</taxon>
        <taxon>Agaricomycetes</taxon>
        <taxon>Agaricomycetidae</taxon>
        <taxon>Agaricales</taxon>
        <taxon>Pluteineae</taxon>
        <taxon>Amanitaceae</taxon>
        <taxon>Amanita</taxon>
    </lineage>
</organism>
<dbReference type="InterPro" id="IPR007484">
    <property type="entry name" value="Peptidase_M28"/>
</dbReference>
<dbReference type="AlphaFoldDB" id="A0A2A9NII9"/>
<evidence type="ECO:0000256" key="1">
    <source>
        <dbReference type="RuleBase" id="RU361240"/>
    </source>
</evidence>